<evidence type="ECO:0000313" key="2">
    <source>
        <dbReference type="EMBL" id="PHM54338.1"/>
    </source>
</evidence>
<evidence type="ECO:0000313" key="3">
    <source>
        <dbReference type="Proteomes" id="UP000225433"/>
    </source>
</evidence>
<organism evidence="2 3">
    <name type="scientific">Xenorhabdus hominickii</name>
    <dbReference type="NCBI Taxonomy" id="351679"/>
    <lineage>
        <taxon>Bacteria</taxon>
        <taxon>Pseudomonadati</taxon>
        <taxon>Pseudomonadota</taxon>
        <taxon>Gammaproteobacteria</taxon>
        <taxon>Enterobacterales</taxon>
        <taxon>Morganellaceae</taxon>
        <taxon>Xenorhabdus</taxon>
    </lineage>
</organism>
<dbReference type="Proteomes" id="UP000225433">
    <property type="component" value="Unassembled WGS sequence"/>
</dbReference>
<proteinExistence type="predicted"/>
<comment type="caution">
    <text evidence="2">The sequence shown here is derived from an EMBL/GenBank/DDBJ whole genome shotgun (WGS) entry which is preliminary data.</text>
</comment>
<dbReference type="AlphaFoldDB" id="A0A2G0Q537"/>
<dbReference type="RefSeq" id="WP_145957470.1">
    <property type="nucleotide sequence ID" value="NZ_CAWNQJ010000040.1"/>
</dbReference>
<reference evidence="2 3" key="1">
    <citation type="journal article" date="2017" name="Nat. Microbiol.">
        <title>Natural product diversity associated with the nematode symbionts Photorhabdus and Xenorhabdus.</title>
        <authorList>
            <person name="Tobias N.J."/>
            <person name="Wolff H."/>
            <person name="Djahanschiri B."/>
            <person name="Grundmann F."/>
            <person name="Kronenwerth M."/>
            <person name="Shi Y.M."/>
            <person name="Simonyi S."/>
            <person name="Grun P."/>
            <person name="Shapiro-Ilan D."/>
            <person name="Pidot S.J."/>
            <person name="Stinear T.P."/>
            <person name="Ebersberger I."/>
            <person name="Bode H.B."/>
        </authorList>
    </citation>
    <scope>NUCLEOTIDE SEQUENCE [LARGE SCALE GENOMIC DNA]</scope>
    <source>
        <strain evidence="2 3">DSM 17903</strain>
    </source>
</reference>
<accession>A0A2G0Q537</accession>
<name>A0A2G0Q537_XENHO</name>
<dbReference type="EMBL" id="NJAI01000014">
    <property type="protein sequence ID" value="PHM51705.1"/>
    <property type="molecule type" value="Genomic_DNA"/>
</dbReference>
<gene>
    <name evidence="2" type="ORF">Xhom_03415</name>
    <name evidence="1" type="ORF">Xhom_04839</name>
</gene>
<protein>
    <submittedName>
        <fullName evidence="2">Uncharacterized protein</fullName>
    </submittedName>
</protein>
<dbReference type="EMBL" id="NJAI01000005">
    <property type="protein sequence ID" value="PHM54338.1"/>
    <property type="molecule type" value="Genomic_DNA"/>
</dbReference>
<sequence>MGGFSSLLNMTATRLIWKIPKKVVREPRTLINIVNWDLKAHLSGNAHFGFILMGGYRDFLNTFYFDTCGIFPYVTEWLTTNFVGSGLSGFLQSKDLG</sequence>
<evidence type="ECO:0000313" key="1">
    <source>
        <dbReference type="EMBL" id="PHM51705.1"/>
    </source>
</evidence>